<sequence length="331" mass="37183">MNPQPVQNMQNIIIMSKARELGIDCKLLLPGCEDFLELSYKGKTIVINKSRSHKMTLMAGLLAKHKQASNLLLRRAELPVPEEIVVSDMGEEARQFLLKHQLITVKPLDLNRSIGVTLKVRDEAELARAIQRVHQHSSSIMLQRYVEGDDYRVLVIGDQVVGVLEYRPAYIVGDGYSTIEQLARNMNDEQLRRNSSDLASSYQLVDMESYDIQYHLHQQSRTPHDILAYGEQVELYTLDNAAASSISEVIADRTRDICSSNAEAAIRAAQALQLDVAGVDIRCKRIDLPLDEDNGGILEVNALPDLVDPHLFINEAASDVITVYLNYLFQD</sequence>
<dbReference type="Gene3D" id="3.30.470.20">
    <property type="entry name" value="ATP-grasp fold, B domain"/>
    <property type="match status" value="2"/>
</dbReference>
<dbReference type="Pfam" id="PF07478">
    <property type="entry name" value="Dala_Dala_lig_C"/>
    <property type="match status" value="1"/>
</dbReference>
<comment type="caution">
    <text evidence="4">The sequence shown here is derived from an EMBL/GenBank/DDBJ whole genome shotgun (WGS) entry which is preliminary data.</text>
</comment>
<dbReference type="PANTHER" id="PTHR21621">
    <property type="entry name" value="RIBOSOMAL PROTEIN S6 MODIFICATION PROTEIN"/>
    <property type="match status" value="1"/>
</dbReference>
<keyword evidence="5" id="KW-1185">Reference proteome</keyword>
<keyword evidence="2" id="KW-0067">ATP-binding</keyword>
<dbReference type="PANTHER" id="PTHR21621:SF0">
    <property type="entry name" value="BETA-CITRYLGLUTAMATE SYNTHASE B-RELATED"/>
    <property type="match status" value="1"/>
</dbReference>
<dbReference type="InterPro" id="IPR011761">
    <property type="entry name" value="ATP-grasp"/>
</dbReference>
<keyword evidence="2" id="KW-0547">Nucleotide-binding</keyword>
<dbReference type="Gene3D" id="3.30.1490.20">
    <property type="entry name" value="ATP-grasp fold, A domain"/>
    <property type="match status" value="1"/>
</dbReference>
<dbReference type="SUPFAM" id="SSF56059">
    <property type="entry name" value="Glutathione synthetase ATP-binding domain-like"/>
    <property type="match status" value="1"/>
</dbReference>
<gene>
    <name evidence="4" type="ORF">H8B09_10895</name>
</gene>
<name>A0ABR8MVG2_9BACL</name>
<keyword evidence="1" id="KW-0436">Ligase</keyword>
<evidence type="ECO:0000313" key="5">
    <source>
        <dbReference type="Proteomes" id="UP000609346"/>
    </source>
</evidence>
<reference evidence="4 5" key="1">
    <citation type="submission" date="2020-09" db="EMBL/GenBank/DDBJ databases">
        <title>Paenibacillus sp. strain PR3 16S rRNA gene Genome sequencing and assembly.</title>
        <authorList>
            <person name="Kim J."/>
        </authorList>
    </citation>
    <scope>NUCLEOTIDE SEQUENCE [LARGE SCALE GENOMIC DNA]</scope>
    <source>
        <strain evidence="4 5">PR3</strain>
    </source>
</reference>
<organism evidence="4 5">
    <name type="scientific">Paenibacillus terricola</name>
    <dbReference type="NCBI Taxonomy" id="2763503"/>
    <lineage>
        <taxon>Bacteria</taxon>
        <taxon>Bacillati</taxon>
        <taxon>Bacillota</taxon>
        <taxon>Bacilli</taxon>
        <taxon>Bacillales</taxon>
        <taxon>Paenibacillaceae</taxon>
        <taxon>Paenibacillus</taxon>
    </lineage>
</organism>
<proteinExistence type="predicted"/>
<evidence type="ECO:0000313" key="4">
    <source>
        <dbReference type="EMBL" id="MBD3919261.1"/>
    </source>
</evidence>
<dbReference type="Proteomes" id="UP000609346">
    <property type="component" value="Unassembled WGS sequence"/>
</dbReference>
<evidence type="ECO:0000259" key="3">
    <source>
        <dbReference type="PROSITE" id="PS50975"/>
    </source>
</evidence>
<evidence type="ECO:0000256" key="2">
    <source>
        <dbReference type="PROSITE-ProRule" id="PRU00409"/>
    </source>
</evidence>
<dbReference type="RefSeq" id="WP_224753463.1">
    <property type="nucleotide sequence ID" value="NZ_JACXZA010000002.1"/>
</dbReference>
<evidence type="ECO:0000256" key="1">
    <source>
        <dbReference type="ARBA" id="ARBA00022598"/>
    </source>
</evidence>
<dbReference type="InterPro" id="IPR013815">
    <property type="entry name" value="ATP_grasp_subdomain_1"/>
</dbReference>
<dbReference type="PROSITE" id="PS50975">
    <property type="entry name" value="ATP_GRASP"/>
    <property type="match status" value="1"/>
</dbReference>
<dbReference type="InterPro" id="IPR011095">
    <property type="entry name" value="Dala_Dala_lig_C"/>
</dbReference>
<accession>A0ABR8MVG2</accession>
<protein>
    <recommendedName>
        <fullName evidence="3">ATP-grasp domain-containing protein</fullName>
    </recommendedName>
</protein>
<feature type="domain" description="ATP-grasp" evidence="3">
    <location>
        <begin position="70"/>
        <end position="329"/>
    </location>
</feature>
<dbReference type="EMBL" id="JACXZA010000002">
    <property type="protein sequence ID" value="MBD3919261.1"/>
    <property type="molecule type" value="Genomic_DNA"/>
</dbReference>